<proteinExistence type="predicted"/>
<feature type="signal peptide" evidence="1">
    <location>
        <begin position="1"/>
        <end position="16"/>
    </location>
</feature>
<evidence type="ECO:0000256" key="1">
    <source>
        <dbReference type="SAM" id="SignalP"/>
    </source>
</evidence>
<evidence type="ECO:0000313" key="2">
    <source>
        <dbReference type="EMBL" id="CAE0329690.1"/>
    </source>
</evidence>
<name>A0A7S3IQ18_9SPIT</name>
<dbReference type="AlphaFoldDB" id="A0A7S3IQ18"/>
<dbReference type="EMBL" id="HBIH01025695">
    <property type="protein sequence ID" value="CAE0329690.1"/>
    <property type="molecule type" value="Transcribed_RNA"/>
</dbReference>
<organism evidence="2">
    <name type="scientific">Strombidium inclinatum</name>
    <dbReference type="NCBI Taxonomy" id="197538"/>
    <lineage>
        <taxon>Eukaryota</taxon>
        <taxon>Sar</taxon>
        <taxon>Alveolata</taxon>
        <taxon>Ciliophora</taxon>
        <taxon>Intramacronucleata</taxon>
        <taxon>Spirotrichea</taxon>
        <taxon>Oligotrichia</taxon>
        <taxon>Strombidiidae</taxon>
        <taxon>Strombidium</taxon>
    </lineage>
</organism>
<reference evidence="2" key="1">
    <citation type="submission" date="2021-01" db="EMBL/GenBank/DDBJ databases">
        <authorList>
            <person name="Corre E."/>
            <person name="Pelletier E."/>
            <person name="Niang G."/>
            <person name="Scheremetjew M."/>
            <person name="Finn R."/>
            <person name="Kale V."/>
            <person name="Holt S."/>
            <person name="Cochrane G."/>
            <person name="Meng A."/>
            <person name="Brown T."/>
            <person name="Cohen L."/>
        </authorList>
    </citation>
    <scope>NUCLEOTIDE SEQUENCE</scope>
    <source>
        <strain evidence="2">S3</strain>
    </source>
</reference>
<dbReference type="PROSITE" id="PS51257">
    <property type="entry name" value="PROKAR_LIPOPROTEIN"/>
    <property type="match status" value="1"/>
</dbReference>
<accession>A0A7S3IQ18</accession>
<feature type="chain" id="PRO_5030674564" evidence="1">
    <location>
        <begin position="17"/>
        <end position="190"/>
    </location>
</feature>
<sequence length="190" mass="20919">MNKWAILASLVATTLAASQSCLYCKFADTSSSLFYSFSYCQKSDECLEDQWNYYNQWCTSGWIPGWELDIDSNCEADKKNTCGEFESEQAKMGVYFNSSAYLFEGEYCSIKVDATQAVARLILDDFDEIGILYNGYKIGEPITVPAGTVKEFIVFNGNKAGHAKFTVSFSSAKALGTAATLAVAALLSYL</sequence>
<gene>
    <name evidence="2" type="ORF">SINC0208_LOCUS10320</name>
</gene>
<keyword evidence="1" id="KW-0732">Signal</keyword>
<protein>
    <submittedName>
        <fullName evidence="2">Uncharacterized protein</fullName>
    </submittedName>
</protein>